<proteinExistence type="predicted"/>
<accession>A0A2R4M0V5</accession>
<dbReference type="RefSeq" id="WP_107719201.1">
    <property type="nucleotide sequence ID" value="NZ_CP028475.1"/>
</dbReference>
<dbReference type="InterPro" id="IPR040547">
    <property type="entry name" value="CdiI"/>
</dbReference>
<dbReference type="CDD" id="cd20691">
    <property type="entry name" value="CdiI_EC536-like"/>
    <property type="match status" value="1"/>
</dbReference>
<dbReference type="AlphaFoldDB" id="A0A2R4M0V5"/>
<dbReference type="Proteomes" id="UP000241447">
    <property type="component" value="Chromosome"/>
</dbReference>
<protein>
    <submittedName>
        <fullName evidence="1">Uncharacterized protein</fullName>
    </submittedName>
</protein>
<name>A0A2R4M0V5_9RHOB</name>
<evidence type="ECO:0000313" key="1">
    <source>
        <dbReference type="EMBL" id="AVW90805.1"/>
    </source>
</evidence>
<dbReference type="OrthoDB" id="4829274at2"/>
<organism evidence="1 2">
    <name type="scientific">Celeribacter baekdonensis</name>
    <dbReference type="NCBI Taxonomy" id="875171"/>
    <lineage>
        <taxon>Bacteria</taxon>
        <taxon>Pseudomonadati</taxon>
        <taxon>Pseudomonadota</taxon>
        <taxon>Alphaproteobacteria</taxon>
        <taxon>Rhodobacterales</taxon>
        <taxon>Roseobacteraceae</taxon>
        <taxon>Celeribacter</taxon>
    </lineage>
</organism>
<dbReference type="Pfam" id="PF18616">
    <property type="entry name" value="CdiI_3"/>
    <property type="match status" value="1"/>
</dbReference>
<dbReference type="EMBL" id="CP028475">
    <property type="protein sequence ID" value="AVW90805.1"/>
    <property type="molecule type" value="Genomic_DNA"/>
</dbReference>
<sequence>MTELEQTRIVHEHHRMTAIERKTLEQLEKDVWPAPEFGSYLVTTCHQWRQKPLNAFTVQDLRIIIGQGIGIKFLLPKAIEPLKVNPFSEGDFYHGDRLIQVLKLAPCVLKADTALYQDLIHASLAALHSLDPVLSNADRERVERFLEPP</sequence>
<reference evidence="1 2" key="1">
    <citation type="submission" date="2018-03" db="EMBL/GenBank/DDBJ databases">
        <title>The Complete Genome of Celeribacter baekdonensis strain LH4, a Thiosulfate-Oxidizing Alphaproteobacterium Isolated from Gulf of Mexico Continental Slope Sediments.</title>
        <authorList>
            <person name="Flood B.E."/>
            <person name="Bailey J.V."/>
            <person name="Leprich D."/>
        </authorList>
    </citation>
    <scope>NUCLEOTIDE SEQUENCE [LARGE SCALE GENOMIC DNA]</scope>
    <source>
        <strain evidence="1 2">LH4</strain>
    </source>
</reference>
<evidence type="ECO:0000313" key="2">
    <source>
        <dbReference type="Proteomes" id="UP000241447"/>
    </source>
</evidence>
<dbReference type="KEGG" id="cbak:DA792_06630"/>
<gene>
    <name evidence="1" type="ORF">DA792_06630</name>
</gene>